<organism evidence="3 4">
    <name type="scientific">Anaerostipes butyraticus</name>
    <dbReference type="NCBI Taxonomy" id="645466"/>
    <lineage>
        <taxon>Bacteria</taxon>
        <taxon>Bacillati</taxon>
        <taxon>Bacillota</taxon>
        <taxon>Clostridia</taxon>
        <taxon>Lachnospirales</taxon>
        <taxon>Lachnospiraceae</taxon>
        <taxon>Anaerostipes</taxon>
    </lineage>
</organism>
<feature type="transmembrane region" description="Helical" evidence="1">
    <location>
        <begin position="122"/>
        <end position="142"/>
    </location>
</feature>
<dbReference type="SUPFAM" id="SSF55073">
    <property type="entry name" value="Nucleotide cyclase"/>
    <property type="match status" value="1"/>
</dbReference>
<comment type="caution">
    <text evidence="3">The sequence shown here is derived from an EMBL/GenBank/DDBJ whole genome shotgun (WGS) entry which is preliminary data.</text>
</comment>
<proteinExistence type="predicted"/>
<accession>A0A916Q3N5</accession>
<dbReference type="NCBIfam" id="TIGR00254">
    <property type="entry name" value="GGDEF"/>
    <property type="match status" value="1"/>
</dbReference>
<dbReference type="GO" id="GO:1902201">
    <property type="term" value="P:negative regulation of bacterial-type flagellum-dependent cell motility"/>
    <property type="evidence" value="ECO:0007669"/>
    <property type="project" value="TreeGrafter"/>
</dbReference>
<sequence length="361" mass="41499">MEYEELEMKWKQLHLGIGILLILCAAMIEIGMFFIMDHYRLVNCTTERYFKKYVFFPSGINFGIFIISMMMLARCSEAAKKYIISIFLSLVCAVLMFVHGNFISLYVLPIIPILTTTIYGEYALVTCTAAVSGILEFIIFLYGHWNGYAVEVKQQPESRADFIVGMLLAGSAYLISLIIIWFEKKKREIRIRKEQERILLKQELMEDSLTRIRNRLALQLLFDKIVDQEEFRSYVLAIMDIDDFKGINDRYGHLSGDLFLEKTGDILRSHEDIFTGFRFGGDEFCLYFKETDLKQIKKICSELKREIKGIGGGKLQVSVSIGIAAAQEGVKPKKILEYADAALYQAKGEKDSICVYKEKKN</sequence>
<dbReference type="GO" id="GO:0043709">
    <property type="term" value="P:cell adhesion involved in single-species biofilm formation"/>
    <property type="evidence" value="ECO:0007669"/>
    <property type="project" value="TreeGrafter"/>
</dbReference>
<dbReference type="Pfam" id="PF00990">
    <property type="entry name" value="GGDEF"/>
    <property type="match status" value="1"/>
</dbReference>
<keyword evidence="1" id="KW-0472">Membrane</keyword>
<evidence type="ECO:0000313" key="4">
    <source>
        <dbReference type="Proteomes" id="UP000613208"/>
    </source>
</evidence>
<evidence type="ECO:0000313" key="3">
    <source>
        <dbReference type="EMBL" id="GFO83824.1"/>
    </source>
</evidence>
<reference evidence="3" key="1">
    <citation type="submission" date="2020-06" db="EMBL/GenBank/DDBJ databases">
        <title>Characterization of fructooligosaccharide metabolism and fructooligosaccharide-degrading enzymes in human commensal butyrate producers.</title>
        <authorList>
            <person name="Tanno H."/>
            <person name="Fujii T."/>
            <person name="Hirano K."/>
            <person name="Maeno S."/>
            <person name="Tonozuka T."/>
            <person name="Sakamoto M."/>
            <person name="Ohkuma M."/>
            <person name="Tochio T."/>
            <person name="Endo A."/>
        </authorList>
    </citation>
    <scope>NUCLEOTIDE SEQUENCE</scope>
    <source>
        <strain evidence="3">JCM 17466</strain>
    </source>
</reference>
<keyword evidence="1" id="KW-1133">Transmembrane helix</keyword>
<keyword evidence="4" id="KW-1185">Reference proteome</keyword>
<keyword evidence="1" id="KW-0812">Transmembrane</keyword>
<protein>
    <recommendedName>
        <fullName evidence="2">GGDEF domain-containing protein</fullName>
    </recommendedName>
</protein>
<dbReference type="GO" id="GO:0052621">
    <property type="term" value="F:diguanylate cyclase activity"/>
    <property type="evidence" value="ECO:0007669"/>
    <property type="project" value="TreeGrafter"/>
</dbReference>
<feature type="transmembrane region" description="Helical" evidence="1">
    <location>
        <begin position="54"/>
        <end position="72"/>
    </location>
</feature>
<dbReference type="Gene3D" id="3.30.70.270">
    <property type="match status" value="1"/>
</dbReference>
<dbReference type="PANTHER" id="PTHR45138:SF24">
    <property type="entry name" value="DIGUANYLATE CYCLASE DGCC-RELATED"/>
    <property type="match status" value="1"/>
</dbReference>
<name>A0A916Q3N5_9FIRM</name>
<dbReference type="PANTHER" id="PTHR45138">
    <property type="entry name" value="REGULATORY COMPONENTS OF SENSORY TRANSDUCTION SYSTEM"/>
    <property type="match status" value="1"/>
</dbReference>
<gene>
    <name evidence="3" type="ORF">ANBU17_01710</name>
</gene>
<dbReference type="Proteomes" id="UP000613208">
    <property type="component" value="Unassembled WGS sequence"/>
</dbReference>
<feature type="transmembrane region" description="Helical" evidence="1">
    <location>
        <begin position="84"/>
        <end position="110"/>
    </location>
</feature>
<dbReference type="GO" id="GO:0005886">
    <property type="term" value="C:plasma membrane"/>
    <property type="evidence" value="ECO:0007669"/>
    <property type="project" value="TreeGrafter"/>
</dbReference>
<feature type="domain" description="GGDEF" evidence="2">
    <location>
        <begin position="232"/>
        <end position="358"/>
    </location>
</feature>
<dbReference type="AlphaFoldDB" id="A0A916Q3N5"/>
<evidence type="ECO:0000256" key="1">
    <source>
        <dbReference type="SAM" id="Phobius"/>
    </source>
</evidence>
<feature type="transmembrane region" description="Helical" evidence="1">
    <location>
        <begin position="12"/>
        <end position="34"/>
    </location>
</feature>
<dbReference type="CDD" id="cd01949">
    <property type="entry name" value="GGDEF"/>
    <property type="match status" value="1"/>
</dbReference>
<dbReference type="InterPro" id="IPR043128">
    <property type="entry name" value="Rev_trsase/Diguanyl_cyclase"/>
</dbReference>
<dbReference type="EMBL" id="BLYI01000006">
    <property type="protein sequence ID" value="GFO83824.1"/>
    <property type="molecule type" value="Genomic_DNA"/>
</dbReference>
<dbReference type="SMART" id="SM00267">
    <property type="entry name" value="GGDEF"/>
    <property type="match status" value="1"/>
</dbReference>
<dbReference type="InterPro" id="IPR050469">
    <property type="entry name" value="Diguanylate_Cyclase"/>
</dbReference>
<dbReference type="InterPro" id="IPR000160">
    <property type="entry name" value="GGDEF_dom"/>
</dbReference>
<evidence type="ECO:0000259" key="2">
    <source>
        <dbReference type="PROSITE" id="PS50887"/>
    </source>
</evidence>
<dbReference type="PROSITE" id="PS50887">
    <property type="entry name" value="GGDEF"/>
    <property type="match status" value="1"/>
</dbReference>
<dbReference type="InterPro" id="IPR029787">
    <property type="entry name" value="Nucleotide_cyclase"/>
</dbReference>
<feature type="transmembrane region" description="Helical" evidence="1">
    <location>
        <begin position="162"/>
        <end position="182"/>
    </location>
</feature>